<dbReference type="GeneID" id="20090500"/>
<reference evidence="1" key="1">
    <citation type="submission" date="2013-12" db="EMBL/GenBank/DDBJ databases">
        <title>The Genome Sequence of Aphanomyces invadans NJM9701.</title>
        <authorList>
            <consortium name="The Broad Institute Genomics Platform"/>
            <person name="Russ C."/>
            <person name="Tyler B."/>
            <person name="van West P."/>
            <person name="Dieguez-Uribeondo J."/>
            <person name="Young S.K."/>
            <person name="Zeng Q."/>
            <person name="Gargeya S."/>
            <person name="Fitzgerald M."/>
            <person name="Abouelleil A."/>
            <person name="Alvarado L."/>
            <person name="Chapman S.B."/>
            <person name="Gainer-Dewar J."/>
            <person name="Goldberg J."/>
            <person name="Griggs A."/>
            <person name="Gujja S."/>
            <person name="Hansen M."/>
            <person name="Howarth C."/>
            <person name="Imamovic A."/>
            <person name="Ireland A."/>
            <person name="Larimer J."/>
            <person name="McCowan C."/>
            <person name="Murphy C."/>
            <person name="Pearson M."/>
            <person name="Poon T.W."/>
            <person name="Priest M."/>
            <person name="Roberts A."/>
            <person name="Saif S."/>
            <person name="Shea T."/>
            <person name="Sykes S."/>
            <person name="Wortman J."/>
            <person name="Nusbaum C."/>
            <person name="Birren B."/>
        </authorList>
    </citation>
    <scope>NUCLEOTIDE SEQUENCE [LARGE SCALE GENOMIC DNA]</scope>
    <source>
        <strain evidence="1">NJM9701</strain>
    </source>
</reference>
<dbReference type="PANTHER" id="PTHR14614:SF98">
    <property type="entry name" value="S-ADENOSYL-L-METHIONINE-DEPENDENT METHYLTRANSFERASES SUPERFAMILY PROTEIN"/>
    <property type="match status" value="1"/>
</dbReference>
<gene>
    <name evidence="1" type="ORF">H310_13450</name>
</gene>
<dbReference type="PANTHER" id="PTHR14614">
    <property type="entry name" value="HEPATOCELLULAR CARCINOMA-ASSOCIATED ANTIGEN"/>
    <property type="match status" value="1"/>
</dbReference>
<dbReference type="EMBL" id="KI914002">
    <property type="protein sequence ID" value="ETV92218.1"/>
    <property type="molecule type" value="Genomic_DNA"/>
</dbReference>
<dbReference type="VEuPathDB" id="FungiDB:H310_13450"/>
<protein>
    <submittedName>
        <fullName evidence="1">Uncharacterized protein</fullName>
    </submittedName>
</protein>
<dbReference type="InterPro" id="IPR019410">
    <property type="entry name" value="Methyltransf_16"/>
</dbReference>
<sequence>MARSACHAMYEGASAASAVVRDRWPRLIGRCVIGDHHRSGGRRVMEENALGFTHWAGEVSYTFCGEVITLVQDPSSHVLGSTVWDSAKCVIKYIECNRERFAAMLQRSRPSRKAKKAHAASTCESKVVAVCELGAGLGLAGIALAKLGFGVVLTDVAPVMPWLRANVRANCTPAQLETHVFVLEYGWGTPTSSLDAVVPAPYDIVLCADVIYEVACVRPLVQSILAISNRKTLVLFANERRTPAVQAEFMRYLDEYFVWTAIPRSQWHPEYAKGRRHRSRRTASVTCNRRCSRDVRSQAKTYQDSARNVDSRRFIARATTGRSSALGRQHATSRLRVLIWRGHSIERCDEEIPSRECHGAMPHHVAGRCVLVQNPRHSKRQGRIAAQDFTTMARWKTCMGPWHNYYLVKNAPVLQLSRFLQRVWLSTNANELDMTNHCDSSRFRVENTLPWRGCSRLATCWPCRATRAVLDCTRDKLSQANAPSMDVAPSWASLT</sequence>
<dbReference type="InterPro" id="IPR029063">
    <property type="entry name" value="SAM-dependent_MTases_sf"/>
</dbReference>
<evidence type="ECO:0000313" key="1">
    <source>
        <dbReference type="EMBL" id="ETV92218.1"/>
    </source>
</evidence>
<dbReference type="Gene3D" id="3.40.50.150">
    <property type="entry name" value="Vaccinia Virus protein VP39"/>
    <property type="match status" value="1"/>
</dbReference>
<dbReference type="AlphaFoldDB" id="A0A024TDT9"/>
<organism evidence="1">
    <name type="scientific">Aphanomyces invadans</name>
    <dbReference type="NCBI Taxonomy" id="157072"/>
    <lineage>
        <taxon>Eukaryota</taxon>
        <taxon>Sar</taxon>
        <taxon>Stramenopiles</taxon>
        <taxon>Oomycota</taxon>
        <taxon>Saprolegniomycetes</taxon>
        <taxon>Saprolegniales</taxon>
        <taxon>Verrucalvaceae</taxon>
        <taxon>Aphanomyces</taxon>
    </lineage>
</organism>
<dbReference type="Pfam" id="PF10294">
    <property type="entry name" value="Methyltransf_16"/>
    <property type="match status" value="1"/>
</dbReference>
<accession>A0A024TDT9</accession>
<proteinExistence type="predicted"/>
<dbReference type="RefSeq" id="XP_008879181.1">
    <property type="nucleotide sequence ID" value="XM_008880959.1"/>
</dbReference>
<dbReference type="eggNOG" id="KOG2793">
    <property type="taxonomic scope" value="Eukaryota"/>
</dbReference>
<name>A0A024TDT9_9STRA</name>
<dbReference type="SUPFAM" id="SSF53335">
    <property type="entry name" value="S-adenosyl-L-methionine-dependent methyltransferases"/>
    <property type="match status" value="1"/>
</dbReference>